<reference evidence="1" key="1">
    <citation type="submission" date="2021-12" db="EMBL/GenBank/DDBJ databases">
        <authorList>
            <person name="Zaccaron A."/>
            <person name="Stergiopoulos I."/>
        </authorList>
    </citation>
    <scope>NUCLEOTIDE SEQUENCE</scope>
    <source>
        <strain evidence="1">Race5_Kim</strain>
    </source>
</reference>
<dbReference type="Proteomes" id="UP000756132">
    <property type="component" value="Chromosome 9"/>
</dbReference>
<dbReference type="KEGG" id="ffu:CLAFUR5_09623"/>
<dbReference type="InterPro" id="IPR006175">
    <property type="entry name" value="YjgF/YER057c/UK114"/>
</dbReference>
<name>A0A9Q8UU09_PASFU</name>
<dbReference type="EMBL" id="CP090171">
    <property type="protein sequence ID" value="UJO22405.1"/>
    <property type="molecule type" value="Genomic_DNA"/>
</dbReference>
<evidence type="ECO:0000313" key="1">
    <source>
        <dbReference type="EMBL" id="UJO22405.1"/>
    </source>
</evidence>
<proteinExistence type="predicted"/>
<organism evidence="1 2">
    <name type="scientific">Passalora fulva</name>
    <name type="common">Tomato leaf mold</name>
    <name type="synonym">Cladosporium fulvum</name>
    <dbReference type="NCBI Taxonomy" id="5499"/>
    <lineage>
        <taxon>Eukaryota</taxon>
        <taxon>Fungi</taxon>
        <taxon>Dikarya</taxon>
        <taxon>Ascomycota</taxon>
        <taxon>Pezizomycotina</taxon>
        <taxon>Dothideomycetes</taxon>
        <taxon>Dothideomycetidae</taxon>
        <taxon>Mycosphaerellales</taxon>
        <taxon>Mycosphaerellaceae</taxon>
        <taxon>Fulvia</taxon>
    </lineage>
</organism>
<dbReference type="InterPro" id="IPR035959">
    <property type="entry name" value="RutC-like_sf"/>
</dbReference>
<keyword evidence="2" id="KW-1185">Reference proteome</keyword>
<protein>
    <submittedName>
        <fullName evidence="1">Uncharacterized protein</fullName>
    </submittedName>
</protein>
<sequence length="87" mass="9308">MTSNIITIDTALSATSYHAAAAAASSASELVHISGQPGTNINGEVPDDYISQIELALLNLRKVILISGCKVEVILSLRFYIVGFWSR</sequence>
<dbReference type="OrthoDB" id="5046242at2759"/>
<reference evidence="1" key="2">
    <citation type="journal article" date="2022" name="Microb. Genom.">
        <title>A chromosome-scale genome assembly of the tomato pathogen Cladosporium fulvum reveals a compartmentalized genome architecture and the presence of a dispensable chromosome.</title>
        <authorList>
            <person name="Zaccaron A.Z."/>
            <person name="Chen L.H."/>
            <person name="Samaras A."/>
            <person name="Stergiopoulos I."/>
        </authorList>
    </citation>
    <scope>NUCLEOTIDE SEQUENCE</scope>
    <source>
        <strain evidence="1">Race5_Kim</strain>
    </source>
</reference>
<dbReference type="SUPFAM" id="SSF55298">
    <property type="entry name" value="YjgF-like"/>
    <property type="match status" value="1"/>
</dbReference>
<dbReference type="Pfam" id="PF01042">
    <property type="entry name" value="Ribonuc_L-PSP"/>
    <property type="match status" value="1"/>
</dbReference>
<dbReference type="Gene3D" id="3.30.1330.40">
    <property type="entry name" value="RutC-like"/>
    <property type="match status" value="1"/>
</dbReference>
<accession>A0A9Q8UU09</accession>
<gene>
    <name evidence="1" type="ORF">CLAFUR5_09623</name>
</gene>
<dbReference type="GeneID" id="71989501"/>
<evidence type="ECO:0000313" key="2">
    <source>
        <dbReference type="Proteomes" id="UP000756132"/>
    </source>
</evidence>
<dbReference type="AlphaFoldDB" id="A0A9Q8UU09"/>
<dbReference type="RefSeq" id="XP_047766771.1">
    <property type="nucleotide sequence ID" value="XM_047908771.1"/>
</dbReference>